<keyword evidence="3" id="KW-1185">Reference proteome</keyword>
<evidence type="ECO:0000313" key="3">
    <source>
        <dbReference type="Proteomes" id="UP001412067"/>
    </source>
</evidence>
<dbReference type="EMBL" id="JBBWWR010000001">
    <property type="protein sequence ID" value="KAK8971469.1"/>
    <property type="molecule type" value="Genomic_DNA"/>
</dbReference>
<evidence type="ECO:0000313" key="2">
    <source>
        <dbReference type="EMBL" id="KAK8971469.1"/>
    </source>
</evidence>
<comment type="caution">
    <text evidence="2">The sequence shown here is derived from an EMBL/GenBank/DDBJ whole genome shotgun (WGS) entry which is preliminary data.</text>
</comment>
<name>A0ABR2N5R8_9ASPA</name>
<accession>A0ABR2N5R8</accession>
<evidence type="ECO:0000256" key="1">
    <source>
        <dbReference type="SAM" id="MobiDB-lite"/>
    </source>
</evidence>
<feature type="region of interest" description="Disordered" evidence="1">
    <location>
        <begin position="74"/>
        <end position="139"/>
    </location>
</feature>
<dbReference type="Proteomes" id="UP001412067">
    <property type="component" value="Unassembled WGS sequence"/>
</dbReference>
<sequence>MVFLSMFSLPIHNSGRHQFKVLSAPILFQPKALDYTDTQIWDLKIICITIDNNQEIMVRKAFVYLSVEEQDLLGEEREEDSSDFEKEKSRMEKEKREKREDKREMEEKKTVRKEKRENRGGENEGQDGGQLVEGSGGLE</sequence>
<reference evidence="2 3" key="1">
    <citation type="journal article" date="2022" name="Nat. Plants">
        <title>Genomes of leafy and leafless Platanthera orchids illuminate the evolution of mycoheterotrophy.</title>
        <authorList>
            <person name="Li M.H."/>
            <person name="Liu K.W."/>
            <person name="Li Z."/>
            <person name="Lu H.C."/>
            <person name="Ye Q.L."/>
            <person name="Zhang D."/>
            <person name="Wang J.Y."/>
            <person name="Li Y.F."/>
            <person name="Zhong Z.M."/>
            <person name="Liu X."/>
            <person name="Yu X."/>
            <person name="Liu D.K."/>
            <person name="Tu X.D."/>
            <person name="Liu B."/>
            <person name="Hao Y."/>
            <person name="Liao X.Y."/>
            <person name="Jiang Y.T."/>
            <person name="Sun W.H."/>
            <person name="Chen J."/>
            <person name="Chen Y.Q."/>
            <person name="Ai Y."/>
            <person name="Zhai J.W."/>
            <person name="Wu S.S."/>
            <person name="Zhou Z."/>
            <person name="Hsiao Y.Y."/>
            <person name="Wu W.L."/>
            <person name="Chen Y.Y."/>
            <person name="Lin Y.F."/>
            <person name="Hsu J.L."/>
            <person name="Li C.Y."/>
            <person name="Wang Z.W."/>
            <person name="Zhao X."/>
            <person name="Zhong W.Y."/>
            <person name="Ma X.K."/>
            <person name="Ma L."/>
            <person name="Huang J."/>
            <person name="Chen G.Z."/>
            <person name="Huang M.Z."/>
            <person name="Huang L."/>
            <person name="Peng D.H."/>
            <person name="Luo Y.B."/>
            <person name="Zou S.Q."/>
            <person name="Chen S.P."/>
            <person name="Lan S."/>
            <person name="Tsai W.C."/>
            <person name="Van de Peer Y."/>
            <person name="Liu Z.J."/>
        </authorList>
    </citation>
    <scope>NUCLEOTIDE SEQUENCE [LARGE SCALE GENOMIC DNA]</scope>
    <source>
        <strain evidence="2">Lor288</strain>
    </source>
</reference>
<gene>
    <name evidence="2" type="ORF">KSP40_PGU021959</name>
</gene>
<feature type="compositionally biased region" description="Basic and acidic residues" evidence="1">
    <location>
        <begin position="83"/>
        <end position="122"/>
    </location>
</feature>
<proteinExistence type="predicted"/>
<organism evidence="2 3">
    <name type="scientific">Platanthera guangdongensis</name>
    <dbReference type="NCBI Taxonomy" id="2320717"/>
    <lineage>
        <taxon>Eukaryota</taxon>
        <taxon>Viridiplantae</taxon>
        <taxon>Streptophyta</taxon>
        <taxon>Embryophyta</taxon>
        <taxon>Tracheophyta</taxon>
        <taxon>Spermatophyta</taxon>
        <taxon>Magnoliopsida</taxon>
        <taxon>Liliopsida</taxon>
        <taxon>Asparagales</taxon>
        <taxon>Orchidaceae</taxon>
        <taxon>Orchidoideae</taxon>
        <taxon>Orchideae</taxon>
        <taxon>Orchidinae</taxon>
        <taxon>Platanthera</taxon>
    </lineage>
</organism>
<protein>
    <submittedName>
        <fullName evidence="2">Uncharacterized protein</fullName>
    </submittedName>
</protein>